<dbReference type="GO" id="GO:0003677">
    <property type="term" value="F:DNA binding"/>
    <property type="evidence" value="ECO:0007669"/>
    <property type="project" value="UniProtKB-UniRule"/>
</dbReference>
<dbReference type="GO" id="GO:0005737">
    <property type="term" value="C:cytoplasm"/>
    <property type="evidence" value="ECO:0007669"/>
    <property type="project" value="UniProtKB-SubCell"/>
</dbReference>
<evidence type="ECO:0000259" key="10">
    <source>
        <dbReference type="Pfam" id="PF00712"/>
    </source>
</evidence>
<keyword evidence="4 9" id="KW-0808">Transferase</keyword>
<dbReference type="Proteomes" id="UP000184315">
    <property type="component" value="Unassembled WGS sequence"/>
</dbReference>
<dbReference type="PIRSF" id="PIRSF000804">
    <property type="entry name" value="DNA_pol_III_b"/>
    <property type="match status" value="1"/>
</dbReference>
<dbReference type="CDD" id="cd00140">
    <property type="entry name" value="beta_clamp"/>
    <property type="match status" value="1"/>
</dbReference>
<dbReference type="InterPro" id="IPR046938">
    <property type="entry name" value="DNA_clamp_sf"/>
</dbReference>
<evidence type="ECO:0000259" key="12">
    <source>
        <dbReference type="Pfam" id="PF02768"/>
    </source>
</evidence>
<comment type="subunit">
    <text evidence="9">Forms a ring-shaped head-to-tail homodimer around DNA.</text>
</comment>
<evidence type="ECO:0000256" key="3">
    <source>
        <dbReference type="ARBA" id="ARBA00022490"/>
    </source>
</evidence>
<dbReference type="PANTHER" id="PTHR30478">
    <property type="entry name" value="DNA POLYMERASE III SUBUNIT BETA"/>
    <property type="match status" value="1"/>
</dbReference>
<dbReference type="GO" id="GO:0009360">
    <property type="term" value="C:DNA polymerase III complex"/>
    <property type="evidence" value="ECO:0007669"/>
    <property type="project" value="InterPro"/>
</dbReference>
<dbReference type="GO" id="GO:0008408">
    <property type="term" value="F:3'-5' exonuclease activity"/>
    <property type="evidence" value="ECO:0007669"/>
    <property type="project" value="InterPro"/>
</dbReference>
<evidence type="ECO:0000256" key="2">
    <source>
        <dbReference type="ARBA" id="ARBA00010752"/>
    </source>
</evidence>
<dbReference type="InterPro" id="IPR022634">
    <property type="entry name" value="DNA_polIII_beta_N"/>
</dbReference>
<keyword evidence="5 9" id="KW-0548">Nucleotidyltransferase</keyword>
<dbReference type="GO" id="GO:0003887">
    <property type="term" value="F:DNA-directed DNA polymerase activity"/>
    <property type="evidence" value="ECO:0007669"/>
    <property type="project" value="UniProtKB-UniRule"/>
</dbReference>
<feature type="domain" description="DNA polymerase III beta sliding clamp N-terminal" evidence="10">
    <location>
        <begin position="11"/>
        <end position="132"/>
    </location>
</feature>
<dbReference type="GO" id="GO:0006271">
    <property type="term" value="P:DNA strand elongation involved in DNA replication"/>
    <property type="evidence" value="ECO:0007669"/>
    <property type="project" value="TreeGrafter"/>
</dbReference>
<evidence type="ECO:0000256" key="1">
    <source>
        <dbReference type="ARBA" id="ARBA00004496"/>
    </source>
</evidence>
<proteinExistence type="inferred from homology"/>
<comment type="similarity">
    <text evidence="2 9">Belongs to the beta sliding clamp family.</text>
</comment>
<sequence length="402" mass="43923">MGTLMSLKVIMKFIVEQDKLSSNLSWVSRAIPSRPNHPILSNILIDVDEENQRVNLTAFDLSLGIRASMQATVEEGGTLTVPAKLFNDIVSRLPGGEITLDDEMGDAIVTLTSSSGRYQVRGMAAEEYPELPSIKAGDSIHLAAESLISGLKGTLFATSPDETKQVLTGVHLKVENNTIEFASTDGHRLAVVQTENLSETDPDEELEEFEVTVPARALREVERMVAMRSVETSHGASKNDSPVVITLRFDESQVIFELGEQRLNTRKLEGAYPAYQTLIPKQFLNQINLDRRGFVGALERIAVLASQKNDIVKCTVDHVNQQIALSVEAADVGNALESLPAQISGDEPKELAFNVKYLLEGLKVFNASEVSLQLNAATSPVIVNPLGGIKMTYLVMPVQLRN</sequence>
<evidence type="ECO:0000256" key="6">
    <source>
        <dbReference type="ARBA" id="ARBA00022705"/>
    </source>
</evidence>
<dbReference type="NCBIfam" id="TIGR00663">
    <property type="entry name" value="dnan"/>
    <property type="match status" value="1"/>
</dbReference>
<dbReference type="InterPro" id="IPR022635">
    <property type="entry name" value="DNA_polIII_beta_C"/>
</dbReference>
<evidence type="ECO:0000256" key="5">
    <source>
        <dbReference type="ARBA" id="ARBA00022695"/>
    </source>
</evidence>
<accession>A0A1J1LNM9</accession>
<organism evidence="13 14">
    <name type="scientific">Planktothrix tepida PCC 9214</name>
    <dbReference type="NCBI Taxonomy" id="671072"/>
    <lineage>
        <taxon>Bacteria</taxon>
        <taxon>Bacillati</taxon>
        <taxon>Cyanobacteriota</taxon>
        <taxon>Cyanophyceae</taxon>
        <taxon>Oscillatoriophycideae</taxon>
        <taxon>Oscillatoriales</taxon>
        <taxon>Microcoleaceae</taxon>
        <taxon>Planktothrix</taxon>
    </lineage>
</organism>
<dbReference type="AlphaFoldDB" id="A0A1J1LNM9"/>
<keyword evidence="14" id="KW-1185">Reference proteome</keyword>
<protein>
    <recommendedName>
        <fullName evidence="9">Beta sliding clamp</fullName>
    </recommendedName>
</protein>
<keyword evidence="6 9" id="KW-0235">DNA replication</keyword>
<comment type="function">
    <text evidence="9">Confers DNA tethering and processivity to DNA polymerases and other proteins. Acts as a clamp, forming a ring around DNA (a reaction catalyzed by the clamp-loading complex) which diffuses in an ATP-independent manner freely and bidirectionally along dsDNA. Initially characterized for its ability to contact the catalytic subunit of DNA polymerase III (Pol III), a complex, multichain enzyme responsible for most of the replicative synthesis in bacteria; Pol III exhibits 3'-5' exonuclease proofreading activity. The beta chain is required for initiation of replication as well as for processivity of DNA replication.</text>
</comment>
<dbReference type="SMART" id="SM00480">
    <property type="entry name" value="POL3Bc"/>
    <property type="match status" value="1"/>
</dbReference>
<reference evidence="14" key="1">
    <citation type="submission" date="2015-10" db="EMBL/GenBank/DDBJ databases">
        <authorList>
            <person name="Regsiter A."/>
            <person name="william w."/>
        </authorList>
    </citation>
    <scope>NUCLEOTIDE SEQUENCE [LARGE SCALE GENOMIC DNA]</scope>
</reference>
<evidence type="ECO:0000256" key="4">
    <source>
        <dbReference type="ARBA" id="ARBA00022679"/>
    </source>
</evidence>
<dbReference type="Pfam" id="PF02767">
    <property type="entry name" value="DNA_pol3_beta_2"/>
    <property type="match status" value="1"/>
</dbReference>
<dbReference type="InterPro" id="IPR001001">
    <property type="entry name" value="DNA_polIII_beta"/>
</dbReference>
<feature type="domain" description="DNA polymerase III beta sliding clamp central" evidence="11">
    <location>
        <begin position="143"/>
        <end position="273"/>
    </location>
</feature>
<keyword evidence="3 9" id="KW-0963">Cytoplasm</keyword>
<dbReference type="STRING" id="671072.PL9214500440"/>
<name>A0A1J1LNM9_9CYAN</name>
<dbReference type="Pfam" id="PF00712">
    <property type="entry name" value="DNA_pol3_beta"/>
    <property type="match status" value="1"/>
</dbReference>
<dbReference type="SUPFAM" id="SSF55979">
    <property type="entry name" value="DNA clamp"/>
    <property type="match status" value="3"/>
</dbReference>
<evidence type="ECO:0000256" key="7">
    <source>
        <dbReference type="ARBA" id="ARBA00022932"/>
    </source>
</evidence>
<dbReference type="Pfam" id="PF02768">
    <property type="entry name" value="DNA_pol3_beta_3"/>
    <property type="match status" value="1"/>
</dbReference>
<dbReference type="InterPro" id="IPR022637">
    <property type="entry name" value="DNA_polIII_beta_cen"/>
</dbReference>
<dbReference type="EMBL" id="CZDF01000156">
    <property type="protein sequence ID" value="CUR33193.1"/>
    <property type="molecule type" value="Genomic_DNA"/>
</dbReference>
<keyword evidence="7 9" id="KW-0239">DNA-directed DNA polymerase</keyword>
<dbReference type="PANTHER" id="PTHR30478:SF0">
    <property type="entry name" value="BETA SLIDING CLAMP"/>
    <property type="match status" value="1"/>
</dbReference>
<evidence type="ECO:0000313" key="13">
    <source>
        <dbReference type="EMBL" id="CUR33193.1"/>
    </source>
</evidence>
<keyword evidence="8" id="KW-0238">DNA-binding</keyword>
<comment type="subcellular location">
    <subcellularLocation>
        <location evidence="1 9">Cytoplasm</location>
    </subcellularLocation>
</comment>
<evidence type="ECO:0000313" key="14">
    <source>
        <dbReference type="Proteomes" id="UP000184315"/>
    </source>
</evidence>
<evidence type="ECO:0000256" key="9">
    <source>
        <dbReference type="PIRNR" id="PIRNR000804"/>
    </source>
</evidence>
<feature type="domain" description="DNA polymerase III beta sliding clamp C-terminal" evidence="12">
    <location>
        <begin position="277"/>
        <end position="398"/>
    </location>
</feature>
<evidence type="ECO:0000256" key="8">
    <source>
        <dbReference type="ARBA" id="ARBA00023125"/>
    </source>
</evidence>
<evidence type="ECO:0000259" key="11">
    <source>
        <dbReference type="Pfam" id="PF02767"/>
    </source>
</evidence>
<dbReference type="Gene3D" id="3.10.150.10">
    <property type="entry name" value="DNA Polymerase III, subunit A, domain 2"/>
    <property type="match status" value="1"/>
</dbReference>
<gene>
    <name evidence="13" type="primary">dnaN</name>
    <name evidence="13" type="ORF">PL9214500440</name>
</gene>
<dbReference type="Gene3D" id="3.70.10.10">
    <property type="match status" value="1"/>
</dbReference>